<organism evidence="1 2">
    <name type="scientific">Rhabditophanes sp. KR3021</name>
    <dbReference type="NCBI Taxonomy" id="114890"/>
    <lineage>
        <taxon>Eukaryota</taxon>
        <taxon>Metazoa</taxon>
        <taxon>Ecdysozoa</taxon>
        <taxon>Nematoda</taxon>
        <taxon>Chromadorea</taxon>
        <taxon>Rhabditida</taxon>
        <taxon>Tylenchina</taxon>
        <taxon>Panagrolaimomorpha</taxon>
        <taxon>Strongyloidoidea</taxon>
        <taxon>Alloionematidae</taxon>
        <taxon>Rhabditophanes</taxon>
    </lineage>
</organism>
<evidence type="ECO:0000313" key="1">
    <source>
        <dbReference type="Proteomes" id="UP000095286"/>
    </source>
</evidence>
<evidence type="ECO:0000313" key="2">
    <source>
        <dbReference type="WBParaSite" id="RSKR_0001176150.1"/>
    </source>
</evidence>
<proteinExistence type="predicted"/>
<dbReference type="Proteomes" id="UP000095286">
    <property type="component" value="Unplaced"/>
</dbReference>
<accession>A0AC35UIC7</accession>
<dbReference type="WBParaSite" id="RSKR_0001176150.1">
    <property type="protein sequence ID" value="RSKR_0001176150.1"/>
    <property type="gene ID" value="RSKR_0001176150"/>
</dbReference>
<reference evidence="2" key="1">
    <citation type="submission" date="2016-11" db="UniProtKB">
        <authorList>
            <consortium name="WormBaseParasite"/>
        </authorList>
    </citation>
    <scope>IDENTIFICATION</scope>
    <source>
        <strain evidence="2">KR3021</strain>
    </source>
</reference>
<sequence>MSFFYLIICFIAFKLNSIFVHLASGVLGICALHWIFAKDHIINIHLLFFVISYQATNFREYHKLLPLAINIFVMVMFQLSFDAQFYTTIRGSLMIMAMKMSTFQITPLDGIVNAFSYAFSPDHIDTYKRKSNYDVLTPISFCTTSLVYLVMSSCVYPFLSASYNVEYAYVTAQTFRFSHYFVNDLSFALASIAGVKPLTGNSWTLKTEFPRSMKDVSYYWNIGMSHFFKSTIAVFTISSALHGFNFQLTAVLLSMGVYAMVEIKLRKKLASKFDCCCLCKRCNTDCKHTYKTYQVRSLVLNSMFVCLNMYHLMYLGAPFDNSAADTGYSFTHTLHIFGSKFKFGSPIIVAIQYFITLLI</sequence>
<protein>
    <submittedName>
        <fullName evidence="2">Protein-serine O-palmitoleoyltransferase porcupine</fullName>
    </submittedName>
</protein>
<name>A0AC35UIC7_9BILA</name>